<protein>
    <submittedName>
        <fullName evidence="1">Uncharacterized protein</fullName>
    </submittedName>
</protein>
<dbReference type="Proteomes" id="UP001595840">
    <property type="component" value="Unassembled WGS sequence"/>
</dbReference>
<dbReference type="EMBL" id="JBHSCX010000006">
    <property type="protein sequence ID" value="MFC4362503.1"/>
    <property type="molecule type" value="Genomic_DNA"/>
</dbReference>
<comment type="caution">
    <text evidence="1">The sequence shown here is derived from an EMBL/GenBank/DDBJ whole genome shotgun (WGS) entry which is preliminary data.</text>
</comment>
<sequence>MQSVKFANMLAAAWRTESSKSNFSEVQQFRALMRSFATLRGPFKIEEFHGMKHQVVFNGTGSWGRPSARCEISDLLIVSYKKNPEFQARVTLLQAKKSNEKHQSLCGGFAQSIPYTDFKANLEQWDLLSRRPNVLPFPPFDCHPDILSGAILPSIGSLGVFHRYSGKSYGFFYMSADSAEPLSSPKRKHAKLKTKKTTKYRSLHGYAECTYACCLPKFARALYEMEIGTPIEPQNVTSKKDENYRSIFRGWLRTVLYSHIEMTANNSELARDLLSQIDSEYEGEFMREPPSLLLLNCEDIEFNRERQSAA</sequence>
<accession>A0ABV8V3W0</accession>
<evidence type="ECO:0000313" key="1">
    <source>
        <dbReference type="EMBL" id="MFC4362503.1"/>
    </source>
</evidence>
<proteinExistence type="predicted"/>
<evidence type="ECO:0000313" key="2">
    <source>
        <dbReference type="Proteomes" id="UP001595840"/>
    </source>
</evidence>
<keyword evidence="2" id="KW-1185">Reference proteome</keyword>
<reference evidence="2" key="1">
    <citation type="journal article" date="2019" name="Int. J. Syst. Evol. Microbiol.">
        <title>The Global Catalogue of Microorganisms (GCM) 10K type strain sequencing project: providing services to taxonomists for standard genome sequencing and annotation.</title>
        <authorList>
            <consortium name="The Broad Institute Genomics Platform"/>
            <consortium name="The Broad Institute Genome Sequencing Center for Infectious Disease"/>
            <person name="Wu L."/>
            <person name="Ma J."/>
        </authorList>
    </citation>
    <scope>NUCLEOTIDE SEQUENCE [LARGE SCALE GENOMIC DNA]</scope>
    <source>
        <strain evidence="2">CECT 8570</strain>
    </source>
</reference>
<organism evidence="1 2">
    <name type="scientific">Simiduia curdlanivorans</name>
    <dbReference type="NCBI Taxonomy" id="1492769"/>
    <lineage>
        <taxon>Bacteria</taxon>
        <taxon>Pseudomonadati</taxon>
        <taxon>Pseudomonadota</taxon>
        <taxon>Gammaproteobacteria</taxon>
        <taxon>Cellvibrionales</taxon>
        <taxon>Cellvibrionaceae</taxon>
        <taxon>Simiduia</taxon>
    </lineage>
</organism>
<name>A0ABV8V3W0_9GAMM</name>
<dbReference type="RefSeq" id="WP_290260455.1">
    <property type="nucleotide sequence ID" value="NZ_JAUFQG010000004.1"/>
</dbReference>
<gene>
    <name evidence="1" type="ORF">ACFOX3_09320</name>
</gene>